<dbReference type="InterPro" id="IPR007462">
    <property type="entry name" value="COV1-like"/>
</dbReference>
<organism evidence="3 4">
    <name type="scientific">Emcibacter nanhaiensis</name>
    <dbReference type="NCBI Taxonomy" id="1505037"/>
    <lineage>
        <taxon>Bacteria</taxon>
        <taxon>Pseudomonadati</taxon>
        <taxon>Pseudomonadota</taxon>
        <taxon>Alphaproteobacteria</taxon>
        <taxon>Emcibacterales</taxon>
        <taxon>Emcibacteraceae</taxon>
        <taxon>Emcibacter</taxon>
    </lineage>
</organism>
<feature type="compositionally biased region" description="Acidic residues" evidence="1">
    <location>
        <begin position="249"/>
        <end position="260"/>
    </location>
</feature>
<dbReference type="OrthoDB" id="9780267at2"/>
<dbReference type="Pfam" id="PF04367">
    <property type="entry name" value="DUF502"/>
    <property type="match status" value="1"/>
</dbReference>
<evidence type="ECO:0000313" key="4">
    <source>
        <dbReference type="Proteomes" id="UP000319148"/>
    </source>
</evidence>
<dbReference type="EMBL" id="VFIY01000004">
    <property type="protein sequence ID" value="TPD62598.1"/>
    <property type="molecule type" value="Genomic_DNA"/>
</dbReference>
<reference evidence="4" key="1">
    <citation type="submission" date="2019-06" db="EMBL/GenBank/DDBJ databases">
        <title>The complete genome of Emcibacter congregatus ZYLT.</title>
        <authorList>
            <person name="Zhao Z."/>
        </authorList>
    </citation>
    <scope>NUCLEOTIDE SEQUENCE [LARGE SCALE GENOMIC DNA]</scope>
    <source>
        <strain evidence="4">MCCC 1A06723</strain>
    </source>
</reference>
<accession>A0A501PR13</accession>
<keyword evidence="2" id="KW-0472">Membrane</keyword>
<evidence type="ECO:0000313" key="3">
    <source>
        <dbReference type="EMBL" id="TPD62598.1"/>
    </source>
</evidence>
<name>A0A501PR13_9PROT</name>
<dbReference type="Proteomes" id="UP000319148">
    <property type="component" value="Unassembled WGS sequence"/>
</dbReference>
<keyword evidence="2" id="KW-0812">Transmembrane</keyword>
<gene>
    <name evidence="3" type="ORF">FIV46_00515</name>
</gene>
<evidence type="ECO:0000256" key="2">
    <source>
        <dbReference type="SAM" id="Phobius"/>
    </source>
</evidence>
<feature type="region of interest" description="Disordered" evidence="1">
    <location>
        <begin position="222"/>
        <end position="260"/>
    </location>
</feature>
<dbReference type="PANTHER" id="PTHR31876">
    <property type="entry name" value="COV-LIKE PROTEIN 1"/>
    <property type="match status" value="1"/>
</dbReference>
<keyword evidence="4" id="KW-1185">Reference proteome</keyword>
<comment type="caution">
    <text evidence="3">The sequence shown here is derived from an EMBL/GenBank/DDBJ whole genome shotgun (WGS) entry which is preliminary data.</text>
</comment>
<dbReference type="RefSeq" id="WP_139937848.1">
    <property type="nucleotide sequence ID" value="NZ_JBHSYP010000022.1"/>
</dbReference>
<proteinExistence type="predicted"/>
<feature type="transmembrane region" description="Helical" evidence="2">
    <location>
        <begin position="31"/>
        <end position="54"/>
    </location>
</feature>
<protein>
    <submittedName>
        <fullName evidence="3">DUF502 domain-containing protein</fullName>
    </submittedName>
</protein>
<dbReference type="PANTHER" id="PTHR31876:SF26">
    <property type="entry name" value="PROTEIN LIKE COV 2"/>
    <property type="match status" value="1"/>
</dbReference>
<evidence type="ECO:0000256" key="1">
    <source>
        <dbReference type="SAM" id="MobiDB-lite"/>
    </source>
</evidence>
<feature type="transmembrane region" description="Helical" evidence="2">
    <location>
        <begin position="74"/>
        <end position="102"/>
    </location>
</feature>
<dbReference type="AlphaFoldDB" id="A0A501PR13"/>
<sequence length="260" mass="29016">MSENTPEEENSVDENGNPLVPKQGLGSRIRYYFLTGLVVAAPISITVYLAWAFINTIDRNVTPLIPKAYNPETYLPFGIPGLGLVVVVVFLTVLGALTANLFGRALIRMGERILNRMPIIRSVYNTIKQIFETVVTQNTGSFKDVVLVEYPRRGLWAIAFVTSENKGEVQERLENNIINVFLPTTPNPTSGFLLFVPKKDLIYLDMTTDEGVKYVISAGLVDPQNGKDQPEDLKRRARPVRGSRITEWADGEPDEDKESS</sequence>
<keyword evidence="2" id="KW-1133">Transmembrane helix</keyword>